<evidence type="ECO:0000256" key="3">
    <source>
        <dbReference type="SAM" id="Phobius"/>
    </source>
</evidence>
<dbReference type="EMBL" id="JAAWVQ010164569">
    <property type="protein sequence ID" value="MBN3287245.1"/>
    <property type="molecule type" value="Genomic_DNA"/>
</dbReference>
<feature type="compositionally biased region" description="Low complexity" evidence="2">
    <location>
        <begin position="719"/>
        <end position="735"/>
    </location>
</feature>
<feature type="transmembrane region" description="Helical" evidence="3">
    <location>
        <begin position="98"/>
        <end position="117"/>
    </location>
</feature>
<feature type="compositionally biased region" description="Polar residues" evidence="2">
    <location>
        <begin position="671"/>
        <end position="690"/>
    </location>
</feature>
<keyword evidence="1" id="KW-0175">Coiled coil</keyword>
<keyword evidence="3" id="KW-0812">Transmembrane</keyword>
<feature type="non-terminal residue" evidence="4">
    <location>
        <position position="1"/>
    </location>
</feature>
<evidence type="ECO:0000256" key="1">
    <source>
        <dbReference type="SAM" id="Coils"/>
    </source>
</evidence>
<comment type="caution">
    <text evidence="4">The sequence shown here is derived from an EMBL/GenBank/DDBJ whole genome shotgun (WGS) entry which is preliminary data.</text>
</comment>
<dbReference type="Pfam" id="PF15328">
    <property type="entry name" value="GCOM2"/>
    <property type="match status" value="1"/>
</dbReference>
<dbReference type="Proteomes" id="UP001166093">
    <property type="component" value="Unassembled WGS sequence"/>
</dbReference>
<feature type="coiled-coil region" evidence="1">
    <location>
        <begin position="256"/>
        <end position="311"/>
    </location>
</feature>
<accession>A0ABS2YL52</accession>
<dbReference type="SUPFAM" id="SSF57997">
    <property type="entry name" value="Tropomyosin"/>
    <property type="match status" value="1"/>
</dbReference>
<name>A0ABS2YL52_POLSP</name>
<dbReference type="InterPro" id="IPR026213">
    <property type="entry name" value="GRINL1"/>
</dbReference>
<gene>
    <name evidence="4" type="primary">Myzap</name>
    <name evidence="4" type="ORF">GTO93_0014579</name>
</gene>
<feature type="region of interest" description="Disordered" evidence="2">
    <location>
        <begin position="397"/>
        <end position="424"/>
    </location>
</feature>
<reference evidence="4" key="1">
    <citation type="journal article" date="2021" name="Cell">
        <title>Tracing the genetic footprints of vertebrate landing in non-teleost ray-finned fishes.</title>
        <authorList>
            <person name="Bi X."/>
            <person name="Wang K."/>
            <person name="Yang L."/>
            <person name="Pan H."/>
            <person name="Jiang H."/>
            <person name="Wei Q."/>
            <person name="Fang M."/>
            <person name="Yu H."/>
            <person name="Zhu C."/>
            <person name="Cai Y."/>
            <person name="He Y."/>
            <person name="Gan X."/>
            <person name="Zeng H."/>
            <person name="Yu D."/>
            <person name="Zhu Y."/>
            <person name="Jiang H."/>
            <person name="Qiu Q."/>
            <person name="Yang H."/>
            <person name="Zhang Y.E."/>
            <person name="Wang W."/>
            <person name="Zhu M."/>
            <person name="He S."/>
            <person name="Zhang G."/>
        </authorList>
    </citation>
    <scope>NUCLEOTIDE SEQUENCE</scope>
    <source>
        <strain evidence="4">Pddl_001</strain>
    </source>
</reference>
<keyword evidence="5" id="KW-1185">Reference proteome</keyword>
<evidence type="ECO:0000313" key="4">
    <source>
        <dbReference type="EMBL" id="MBN3287245.1"/>
    </source>
</evidence>
<feature type="compositionally biased region" description="Polar residues" evidence="2">
    <location>
        <begin position="1"/>
        <end position="20"/>
    </location>
</feature>
<dbReference type="PANTHER" id="PTHR23171:SF4">
    <property type="entry name" value="TUFTELIN"/>
    <property type="match status" value="1"/>
</dbReference>
<protein>
    <submittedName>
        <fullName evidence="4">MYZAP protein</fullName>
    </submittedName>
</protein>
<evidence type="ECO:0000313" key="5">
    <source>
        <dbReference type="Proteomes" id="UP001166093"/>
    </source>
</evidence>
<feature type="non-terminal residue" evidence="4">
    <location>
        <position position="840"/>
    </location>
</feature>
<feature type="region of interest" description="Disordered" evidence="2">
    <location>
        <begin position="712"/>
        <end position="746"/>
    </location>
</feature>
<keyword evidence="3" id="KW-0472">Membrane</keyword>
<sequence>MIRYSSASGTTVTTTDSLDQARSRAVRTMRLTLQTHDSSPVKDGATKKGKTDNEEKPATPTRRRKYGHVHSERKAIIETPVLVELFLIIPEHKKMEKGSWGVCLAVVLTVIFVVGTFEISKGELDSLTKFDAKPVMSNGAPSEPHKRGMVYGVVHRPDADSQREVVVCEWSANQMKEEMNYIKEVRISLEKVRERMYGEFGGIQQKMQQLSQDIRVANSQQQSLLSEVKVKTAALESYDQMSSSLTSASIDLQKSLVDSSLERNDMRQEMKSLKESYDNAVEKLKEKERQLEVAQAENETLKLKVESSQEANSQVLQDMTRKLYNEYEDKLGEEHCIHRKKLEALQAQANEYIRQIQEANEKVRIAEEKINDKDQRIGELDRLILCMGEEQSQLQRRLQENEQQRERLRQTDEIDGSEKSRRSQLLEEEASSLRERIKHLDDLVHNQQRKVKQMIGEIENLKRQIEQKDMCIEQLLERVSVVDCENKELQDKLNYLMSLNNTPRARVETRETGVECDLPYRRFVQTLPDKGKKISDFVEKVRSALAHIEDLERTNDMLSTVNIEFESRFQPKTPIMEKEHGHNAIDISTSQTQLLKTFINRNNTESKYTKESGHTLAKAETISECIDVHMPQNNCDTPADSLARVNVETATTALLDETEVMAGLGDTRQETVSAGDNRQNSNPFGINQPQKKPHYIEVFEKAEKNPAIRKSKFKPNQLPSGCHGSSSAGSSSPSHSPRRPESQLSPAERLLRDKKHLDDITASRLPPLHHLPTQLLSMEESAALQQRQKKKYEEVQAKVAAQKLAEKLNVRMVPFNPEGEAMVKYREVHDDGDIRSSEDD</sequence>
<dbReference type="PANTHER" id="PTHR23171">
    <property type="entry name" value="GDOWN1"/>
    <property type="match status" value="1"/>
</dbReference>
<proteinExistence type="predicted"/>
<keyword evidence="3" id="KW-1133">Transmembrane helix</keyword>
<feature type="region of interest" description="Disordered" evidence="2">
    <location>
        <begin position="671"/>
        <end position="693"/>
    </location>
</feature>
<feature type="compositionally biased region" description="Basic and acidic residues" evidence="2">
    <location>
        <begin position="44"/>
        <end position="57"/>
    </location>
</feature>
<evidence type="ECO:0000256" key="2">
    <source>
        <dbReference type="SAM" id="MobiDB-lite"/>
    </source>
</evidence>
<dbReference type="InterPro" id="IPR051375">
    <property type="entry name" value="Tuftelin_GRINL1A/MYZAP/CCD68"/>
</dbReference>
<organism evidence="4 5">
    <name type="scientific">Polyodon spathula</name>
    <name type="common">North American paddlefish</name>
    <name type="synonym">Squalus spathula</name>
    <dbReference type="NCBI Taxonomy" id="7913"/>
    <lineage>
        <taxon>Eukaryota</taxon>
        <taxon>Metazoa</taxon>
        <taxon>Chordata</taxon>
        <taxon>Craniata</taxon>
        <taxon>Vertebrata</taxon>
        <taxon>Euteleostomi</taxon>
        <taxon>Actinopterygii</taxon>
        <taxon>Chondrostei</taxon>
        <taxon>Acipenseriformes</taxon>
        <taxon>Polyodontidae</taxon>
        <taxon>Polyodon</taxon>
    </lineage>
</organism>
<feature type="region of interest" description="Disordered" evidence="2">
    <location>
        <begin position="1"/>
        <end position="70"/>
    </location>
</feature>